<keyword evidence="1" id="KW-1133">Transmembrane helix</keyword>
<name>A0A5R8QHG7_9FIRM</name>
<dbReference type="InParanoid" id="A0A5R8QHG7"/>
<dbReference type="Proteomes" id="UP000306912">
    <property type="component" value="Unassembled WGS sequence"/>
</dbReference>
<dbReference type="RefSeq" id="WP_138189730.1">
    <property type="nucleotide sequence ID" value="NZ_VBWP01000001.1"/>
</dbReference>
<organism evidence="2 3">
    <name type="scientific">Culicoidibacter larvae</name>
    <dbReference type="NCBI Taxonomy" id="2579976"/>
    <lineage>
        <taxon>Bacteria</taxon>
        <taxon>Bacillati</taxon>
        <taxon>Bacillota</taxon>
        <taxon>Culicoidibacteria</taxon>
        <taxon>Culicoidibacterales</taxon>
        <taxon>Culicoidibacteraceae</taxon>
        <taxon>Culicoidibacter</taxon>
    </lineage>
</organism>
<evidence type="ECO:0000256" key="1">
    <source>
        <dbReference type="SAM" id="Phobius"/>
    </source>
</evidence>
<evidence type="ECO:0000313" key="2">
    <source>
        <dbReference type="EMBL" id="TLG77120.1"/>
    </source>
</evidence>
<feature type="transmembrane region" description="Helical" evidence="1">
    <location>
        <begin position="33"/>
        <end position="54"/>
    </location>
</feature>
<comment type="caution">
    <text evidence="2">The sequence shown here is derived from an EMBL/GenBank/DDBJ whole genome shotgun (WGS) entry which is preliminary data.</text>
</comment>
<sequence>MNKTVKIIITTALAGLPIAAFGIMAIVTQNLSWLYDQLFICGIVFLIIGLLLFMRYNHIERKHKFGRSTDEYGKTSWGVQLNPKYEAQFEEGYQASRKHWLMLPLILTGLAYIIISIILVYTR</sequence>
<dbReference type="AlphaFoldDB" id="A0A5R8QHG7"/>
<protein>
    <recommendedName>
        <fullName evidence="4">DUF3899 domain-containing protein</fullName>
    </recommendedName>
</protein>
<reference evidence="2 3" key="1">
    <citation type="submission" date="2019-05" db="EMBL/GenBank/DDBJ databases">
        <title>Culicoidintestinum kansasii gen. nov., sp. nov. from the gastrointestinal tract of the biting midge, Culicoides sonorensis.</title>
        <authorList>
            <person name="Neupane S."/>
            <person name="Ghosh A."/>
            <person name="Gunther S."/>
            <person name="Martin K."/>
            <person name="Zurek L."/>
        </authorList>
    </citation>
    <scope>NUCLEOTIDE SEQUENCE [LARGE SCALE GENOMIC DNA]</scope>
    <source>
        <strain evidence="2 3">CS-1</strain>
    </source>
</reference>
<feature type="transmembrane region" description="Helical" evidence="1">
    <location>
        <begin position="7"/>
        <end position="27"/>
    </location>
</feature>
<keyword evidence="3" id="KW-1185">Reference proteome</keyword>
<gene>
    <name evidence="2" type="ORF">FEZ08_00445</name>
</gene>
<evidence type="ECO:0008006" key="4">
    <source>
        <dbReference type="Google" id="ProtNLM"/>
    </source>
</evidence>
<dbReference type="EMBL" id="VBWP01000001">
    <property type="protein sequence ID" value="TLG77120.1"/>
    <property type="molecule type" value="Genomic_DNA"/>
</dbReference>
<keyword evidence="1" id="KW-0472">Membrane</keyword>
<evidence type="ECO:0000313" key="3">
    <source>
        <dbReference type="Proteomes" id="UP000306912"/>
    </source>
</evidence>
<feature type="transmembrane region" description="Helical" evidence="1">
    <location>
        <begin position="100"/>
        <end position="121"/>
    </location>
</feature>
<accession>A0A5R8QHG7</accession>
<proteinExistence type="predicted"/>
<keyword evidence="1" id="KW-0812">Transmembrane</keyword>